<protein>
    <submittedName>
        <fullName evidence="1">Uncharacterized protein</fullName>
    </submittedName>
</protein>
<reference evidence="1 2" key="1">
    <citation type="submission" date="2024-07" db="EMBL/GenBank/DDBJ databases">
        <title>Section-level genome sequencing and comparative genomics of Aspergillus sections Usti and Cavernicolus.</title>
        <authorList>
            <consortium name="Lawrence Berkeley National Laboratory"/>
            <person name="Nybo J.L."/>
            <person name="Vesth T.C."/>
            <person name="Theobald S."/>
            <person name="Frisvad J.C."/>
            <person name="Larsen T.O."/>
            <person name="Kjaerboelling I."/>
            <person name="Rothschild-Mancinelli K."/>
            <person name="Lyhne E.K."/>
            <person name="Kogle M.E."/>
            <person name="Barry K."/>
            <person name="Clum A."/>
            <person name="Na H."/>
            <person name="Ledsgaard L."/>
            <person name="Lin J."/>
            <person name="Lipzen A."/>
            <person name="Kuo A."/>
            <person name="Riley R."/>
            <person name="Mondo S."/>
            <person name="Labutti K."/>
            <person name="Haridas S."/>
            <person name="Pangalinan J."/>
            <person name="Salamov A.A."/>
            <person name="Simmons B.A."/>
            <person name="Magnuson J.K."/>
            <person name="Chen J."/>
            <person name="Drula E."/>
            <person name="Henrissat B."/>
            <person name="Wiebenga A."/>
            <person name="Lubbers R.J."/>
            <person name="Gomes A.C."/>
            <person name="Makela M.R."/>
            <person name="Stajich J."/>
            <person name="Grigoriev I.V."/>
            <person name="Mortensen U.H."/>
            <person name="De Vries R.P."/>
            <person name="Baker S.E."/>
            <person name="Andersen M.R."/>
        </authorList>
    </citation>
    <scope>NUCLEOTIDE SEQUENCE [LARGE SCALE GENOMIC DNA]</scope>
    <source>
        <strain evidence="1 2">CBS 588.65</strain>
    </source>
</reference>
<dbReference type="Proteomes" id="UP001610334">
    <property type="component" value="Unassembled WGS sequence"/>
</dbReference>
<dbReference type="EMBL" id="JBFXLT010000008">
    <property type="protein sequence ID" value="KAL2819966.1"/>
    <property type="molecule type" value="Genomic_DNA"/>
</dbReference>
<name>A0ABR4HWU2_9EURO</name>
<sequence length="100" mass="10635">MDVSSAIALSSVLMDGPGRTGLGTANEGLTLMLEIGSLQNCSSRSKFDGQSREREGVHVHIMLGEGTVYLGSQSTLAYILDNKSGADQPQALLKEISYPY</sequence>
<organism evidence="1 2">
    <name type="scientific">Aspergillus granulosus</name>
    <dbReference type="NCBI Taxonomy" id="176169"/>
    <lineage>
        <taxon>Eukaryota</taxon>
        <taxon>Fungi</taxon>
        <taxon>Dikarya</taxon>
        <taxon>Ascomycota</taxon>
        <taxon>Pezizomycotina</taxon>
        <taxon>Eurotiomycetes</taxon>
        <taxon>Eurotiomycetidae</taxon>
        <taxon>Eurotiales</taxon>
        <taxon>Aspergillaceae</taxon>
        <taxon>Aspergillus</taxon>
        <taxon>Aspergillus subgen. Nidulantes</taxon>
    </lineage>
</organism>
<gene>
    <name evidence="1" type="ORF">BJX63DRAFT_380870</name>
</gene>
<evidence type="ECO:0000313" key="2">
    <source>
        <dbReference type="Proteomes" id="UP001610334"/>
    </source>
</evidence>
<accession>A0ABR4HWU2</accession>
<evidence type="ECO:0000313" key="1">
    <source>
        <dbReference type="EMBL" id="KAL2819966.1"/>
    </source>
</evidence>
<comment type="caution">
    <text evidence="1">The sequence shown here is derived from an EMBL/GenBank/DDBJ whole genome shotgun (WGS) entry which is preliminary data.</text>
</comment>
<keyword evidence="2" id="KW-1185">Reference proteome</keyword>
<proteinExistence type="predicted"/>